<dbReference type="Pfam" id="PF01694">
    <property type="entry name" value="Rhomboid"/>
    <property type="match status" value="1"/>
</dbReference>
<evidence type="ECO:0000256" key="3">
    <source>
        <dbReference type="ARBA" id="ARBA00022989"/>
    </source>
</evidence>
<evidence type="ECO:0000313" key="7">
    <source>
        <dbReference type="EMBL" id="MCP1675568.1"/>
    </source>
</evidence>
<dbReference type="GO" id="GO:0016020">
    <property type="term" value="C:membrane"/>
    <property type="evidence" value="ECO:0007669"/>
    <property type="project" value="UniProtKB-SubCell"/>
</dbReference>
<evidence type="ECO:0000313" key="8">
    <source>
        <dbReference type="Proteomes" id="UP001205843"/>
    </source>
</evidence>
<dbReference type="Proteomes" id="UP001205843">
    <property type="component" value="Unassembled WGS sequence"/>
</dbReference>
<keyword evidence="7" id="KW-0645">Protease</keyword>
<keyword evidence="4 5" id="KW-0472">Membrane</keyword>
<dbReference type="Gene3D" id="1.20.1540.10">
    <property type="entry name" value="Rhomboid-like"/>
    <property type="match status" value="1"/>
</dbReference>
<feature type="transmembrane region" description="Helical" evidence="5">
    <location>
        <begin position="107"/>
        <end position="125"/>
    </location>
</feature>
<gene>
    <name evidence="7" type="ORF">J2T57_002718</name>
</gene>
<dbReference type="GO" id="GO:0004252">
    <property type="term" value="F:serine-type endopeptidase activity"/>
    <property type="evidence" value="ECO:0007669"/>
    <property type="project" value="InterPro"/>
</dbReference>
<feature type="transmembrane region" description="Helical" evidence="5">
    <location>
        <begin position="166"/>
        <end position="185"/>
    </location>
</feature>
<feature type="domain" description="Peptidase S54 rhomboid" evidence="6">
    <location>
        <begin position="43"/>
        <end position="185"/>
    </location>
</feature>
<dbReference type="InterPro" id="IPR035952">
    <property type="entry name" value="Rhomboid-like_sf"/>
</dbReference>
<feature type="transmembrane region" description="Helical" evidence="5">
    <location>
        <begin position="61"/>
        <end position="79"/>
    </location>
</feature>
<feature type="transmembrane region" description="Helical" evidence="5">
    <location>
        <begin position="84"/>
        <end position="101"/>
    </location>
</feature>
<reference evidence="7" key="1">
    <citation type="submission" date="2022-03" db="EMBL/GenBank/DDBJ databases">
        <title>Genomic Encyclopedia of Type Strains, Phase III (KMG-III): the genomes of soil and plant-associated and newly described type strains.</title>
        <authorList>
            <person name="Whitman W."/>
        </authorList>
    </citation>
    <scope>NUCLEOTIDE SEQUENCE</scope>
    <source>
        <strain evidence="7">ANL 6-2</strain>
    </source>
</reference>
<dbReference type="GO" id="GO:0006508">
    <property type="term" value="P:proteolysis"/>
    <property type="evidence" value="ECO:0007669"/>
    <property type="project" value="UniProtKB-KW"/>
</dbReference>
<evidence type="ECO:0000256" key="1">
    <source>
        <dbReference type="ARBA" id="ARBA00004141"/>
    </source>
</evidence>
<accession>A0AAE3G701</accession>
<keyword evidence="7" id="KW-0378">Hydrolase</keyword>
<evidence type="ECO:0000259" key="6">
    <source>
        <dbReference type="Pfam" id="PF01694"/>
    </source>
</evidence>
<keyword evidence="2 5" id="KW-0812">Transmembrane</keyword>
<dbReference type="EMBL" id="JALJXV010000006">
    <property type="protein sequence ID" value="MCP1675568.1"/>
    <property type="molecule type" value="Genomic_DNA"/>
</dbReference>
<comment type="subcellular location">
    <subcellularLocation>
        <location evidence="1">Membrane</location>
        <topology evidence="1">Multi-pass membrane protein</topology>
    </subcellularLocation>
</comment>
<proteinExistence type="predicted"/>
<sequence length="189" mass="19759">MRSELPAVILAGLLIAMPALGIALFGDAAYTALRYDNLAMTAGEWWRGLTGHWVHLGREHLVLNMLSLAILTLLVGPWLGPAGMLLTAPLAAIGISAAFWLLHPELFWYAGLSGVTAALWAAGAIRGFRGGSWFAALVLLALVAKLAADFFTTAPVSVSQLIGGPVVIQAHLYGALAGVCIGLLLPRPG</sequence>
<name>A0AAE3G701_9GAMM</name>
<feature type="transmembrane region" description="Helical" evidence="5">
    <location>
        <begin position="132"/>
        <end position="154"/>
    </location>
</feature>
<dbReference type="NCBIfam" id="TIGR03902">
    <property type="entry name" value="rhom_GG_sort"/>
    <property type="match status" value="1"/>
</dbReference>
<evidence type="ECO:0000256" key="4">
    <source>
        <dbReference type="ARBA" id="ARBA00023136"/>
    </source>
</evidence>
<keyword evidence="8" id="KW-1185">Reference proteome</keyword>
<dbReference type="InterPro" id="IPR023826">
    <property type="entry name" value="Rhom-like_SP_proteobac"/>
</dbReference>
<comment type="caution">
    <text evidence="7">The sequence shown here is derived from an EMBL/GenBank/DDBJ whole genome shotgun (WGS) entry which is preliminary data.</text>
</comment>
<dbReference type="InterPro" id="IPR022764">
    <property type="entry name" value="Peptidase_S54_rhomboid_dom"/>
</dbReference>
<dbReference type="SUPFAM" id="SSF144091">
    <property type="entry name" value="Rhomboid-like"/>
    <property type="match status" value="1"/>
</dbReference>
<dbReference type="AlphaFoldDB" id="A0AAE3G701"/>
<dbReference type="RefSeq" id="WP_253479130.1">
    <property type="nucleotide sequence ID" value="NZ_JALJXV010000006.1"/>
</dbReference>
<organism evidence="7 8">
    <name type="scientific">Natronocella acetinitrilica</name>
    <dbReference type="NCBI Taxonomy" id="414046"/>
    <lineage>
        <taxon>Bacteria</taxon>
        <taxon>Pseudomonadati</taxon>
        <taxon>Pseudomonadota</taxon>
        <taxon>Gammaproteobacteria</taxon>
        <taxon>Chromatiales</taxon>
        <taxon>Ectothiorhodospiraceae</taxon>
        <taxon>Natronocella</taxon>
    </lineage>
</organism>
<protein>
    <submittedName>
        <fullName evidence="7">Rhomboid family GlyGly-CTERM serine protease</fullName>
    </submittedName>
</protein>
<evidence type="ECO:0000256" key="2">
    <source>
        <dbReference type="ARBA" id="ARBA00022692"/>
    </source>
</evidence>
<evidence type="ECO:0000256" key="5">
    <source>
        <dbReference type="SAM" id="Phobius"/>
    </source>
</evidence>
<keyword evidence="3 5" id="KW-1133">Transmembrane helix</keyword>